<dbReference type="EMBL" id="KM982401">
    <property type="protein sequence ID" value="AKI79240.1"/>
    <property type="molecule type" value="Genomic_DNA"/>
</dbReference>
<dbReference type="InterPro" id="IPR013954">
    <property type="entry name" value="PNK3P"/>
</dbReference>
<keyword evidence="2" id="KW-0808">Transferase</keyword>
<accession>A0A0G2YB64</accession>
<dbReference type="Pfam" id="PF08645">
    <property type="entry name" value="PNK3P"/>
    <property type="match status" value="1"/>
</dbReference>
<accession>A0A0G2Y0R7</accession>
<dbReference type="SUPFAM" id="SSF56784">
    <property type="entry name" value="HAD-like"/>
    <property type="match status" value="1"/>
</dbReference>
<evidence type="ECO:0000313" key="4">
    <source>
        <dbReference type="Proteomes" id="UP000274448"/>
    </source>
</evidence>
<dbReference type="SUPFAM" id="SSF52540">
    <property type="entry name" value="P-loop containing nucleoside triphosphate hydrolases"/>
    <property type="match status" value="1"/>
</dbReference>
<dbReference type="InterPro" id="IPR027417">
    <property type="entry name" value="P-loop_NTPase"/>
</dbReference>
<protein>
    <submittedName>
        <fullName evidence="2">Polynucleotide phosphatase/kinase</fullName>
    </submittedName>
</protein>
<evidence type="ECO:0000313" key="3">
    <source>
        <dbReference type="Proteomes" id="UP000241474"/>
    </source>
</evidence>
<keyword evidence="2" id="KW-0418">Kinase</keyword>
<dbReference type="GO" id="GO:0006281">
    <property type="term" value="P:DNA repair"/>
    <property type="evidence" value="ECO:0007669"/>
    <property type="project" value="TreeGrafter"/>
</dbReference>
<dbReference type="InterPro" id="IPR036412">
    <property type="entry name" value="HAD-like_sf"/>
</dbReference>
<dbReference type="Gene3D" id="3.40.50.300">
    <property type="entry name" value="P-loop containing nucleotide triphosphate hydrolases"/>
    <property type="match status" value="1"/>
</dbReference>
<name>A0A0G2Y0R7_MIMIV</name>
<dbReference type="GO" id="GO:0046404">
    <property type="term" value="F:ATP-dependent polydeoxyribonucleotide 5'-hydroxyl-kinase activity"/>
    <property type="evidence" value="ECO:0007669"/>
    <property type="project" value="TreeGrafter"/>
</dbReference>
<sequence length="403" mass="46883">MDWIESDSYLKGIINNKPKLHDPVRVASFDLDDTLIVRSKKTQKWKLVDSSIKQKIAELIENKYIIIVFTNQGGMSLNKKFDKPLWRKAMDDLVKILTSETDNDFYFAIYVAKKYDIYRKPNIGLWNLMKQDIKDEFNLDSVQISTKSFFCGDAAGRIYPSMFKKKLYPTSKGGDFSDTDRKFALNIGIKFLTPEEFYLDSKNSENLKTNYKLSGVNPTEIIDEIENTKLVNYKFKPRKKEMIVMIGQPGSGKSFFVKNYILPNGYVHINQDKCKTKAKCLSETENALSKGKSVVIDNTNPDVISRMTYTNLAKENNYDHVRAIIMETPDELAKHLNNVRHIYSSGTVPKVTDIAYNIYRKNFVLPQYEENFDKIETVTFYFDKSMLDDPKWKRSFMKFSEYK</sequence>
<evidence type="ECO:0000313" key="2">
    <source>
        <dbReference type="EMBL" id="AKI81137.1"/>
    </source>
</evidence>
<dbReference type="Gene3D" id="3.40.50.1000">
    <property type="entry name" value="HAD superfamily/HAD-like"/>
    <property type="match status" value="1"/>
</dbReference>
<organism evidence="2 4">
    <name type="scientific">Acanthamoeba polyphaga mimivirus</name>
    <name type="common">APMV</name>
    <dbReference type="NCBI Taxonomy" id="212035"/>
    <lineage>
        <taxon>Viruses</taxon>
        <taxon>Varidnaviria</taxon>
        <taxon>Bamfordvirae</taxon>
        <taxon>Nucleocytoviricota</taxon>
        <taxon>Megaviricetes</taxon>
        <taxon>Imitervirales</taxon>
        <taxon>Mimiviridae</taxon>
        <taxon>Megamimivirinae</taxon>
        <taxon>Mimivirus</taxon>
        <taxon>Mimivirus bradfordmassiliense</taxon>
    </lineage>
</organism>
<dbReference type="GO" id="GO:0003690">
    <property type="term" value="F:double-stranded DNA binding"/>
    <property type="evidence" value="ECO:0007669"/>
    <property type="project" value="TreeGrafter"/>
</dbReference>
<dbReference type="Proteomes" id="UP000274448">
    <property type="component" value="Segment"/>
</dbReference>
<dbReference type="PANTHER" id="PTHR12083:SF9">
    <property type="entry name" value="BIFUNCTIONAL POLYNUCLEOTIDE PHOSPHATASE_KINASE"/>
    <property type="match status" value="1"/>
</dbReference>
<evidence type="ECO:0000313" key="1">
    <source>
        <dbReference type="EMBL" id="AKI79240.1"/>
    </source>
</evidence>
<proteinExistence type="predicted"/>
<dbReference type="FunFam" id="3.40.50.300:FF:000737">
    <property type="entry name" value="Bifunctional polynucleotide phosphatase/kinase"/>
    <property type="match status" value="1"/>
</dbReference>
<organismHost>
    <name type="scientific">Acanthamoeba polyphaga</name>
    <name type="common">Amoeba</name>
    <dbReference type="NCBI Taxonomy" id="5757"/>
</organismHost>
<dbReference type="Proteomes" id="UP000241474">
    <property type="component" value="Segment"/>
</dbReference>
<dbReference type="InterPro" id="IPR023214">
    <property type="entry name" value="HAD_sf"/>
</dbReference>
<dbReference type="InterPro" id="IPR006549">
    <property type="entry name" value="HAD-SF_hydro_IIIA"/>
</dbReference>
<reference evidence="3 4" key="1">
    <citation type="submission" date="2014-10" db="EMBL/GenBank/DDBJ databases">
        <title>Pan-genome analysis of Brazilian lineage A amoebal mimiviruses.</title>
        <authorList>
            <person name="Assis F.L."/>
            <person name="Abrahao J.S."/>
            <person name="Kroon E.G."/>
            <person name="Dornas F.P."/>
            <person name="Andrade K.R."/>
            <person name="Borato P.V.M."/>
            <person name="Pilotto M.R."/>
            <person name="Benamar S."/>
            <person name="LaScola B."/>
            <person name="Colson P."/>
        </authorList>
    </citation>
    <scope>NUCLEOTIDE SEQUENCE [LARGE SCALE GENOMIC DNA]</scope>
    <source>
        <strain evidence="2 4">Amazonia</strain>
        <strain evidence="1 3">Oyster</strain>
    </source>
</reference>
<dbReference type="EMBL" id="KM982403">
    <property type="protein sequence ID" value="AKI81137.1"/>
    <property type="molecule type" value="Genomic_DNA"/>
</dbReference>
<dbReference type="Pfam" id="PF13671">
    <property type="entry name" value="AAA_33"/>
    <property type="match status" value="1"/>
</dbReference>
<dbReference type="GO" id="GO:0046403">
    <property type="term" value="F:polynucleotide 3'-phosphatase activity"/>
    <property type="evidence" value="ECO:0007669"/>
    <property type="project" value="TreeGrafter"/>
</dbReference>
<dbReference type="NCBIfam" id="TIGR01662">
    <property type="entry name" value="HAD-SF-IIIA"/>
    <property type="match status" value="1"/>
</dbReference>
<dbReference type="PANTHER" id="PTHR12083">
    <property type="entry name" value="BIFUNCTIONAL POLYNUCLEOTIDE PHOSPHATASE/KINASE"/>
    <property type="match status" value="1"/>
</dbReference>